<dbReference type="Pfam" id="PF07690">
    <property type="entry name" value="MFS_1"/>
    <property type="match status" value="1"/>
</dbReference>
<dbReference type="InterPro" id="IPR050327">
    <property type="entry name" value="Proton-linked_MCT"/>
</dbReference>
<dbReference type="AlphaFoldDB" id="A0A1V2H631"/>
<dbReference type="SUPFAM" id="SSF103473">
    <property type="entry name" value="MFS general substrate transporter"/>
    <property type="match status" value="1"/>
</dbReference>
<keyword evidence="2 4" id="KW-1133">Transmembrane helix</keyword>
<feature type="transmembrane region" description="Helical" evidence="4">
    <location>
        <begin position="228"/>
        <end position="250"/>
    </location>
</feature>
<dbReference type="Proteomes" id="UP000188879">
    <property type="component" value="Unassembled WGS sequence"/>
</dbReference>
<protein>
    <recommendedName>
        <fullName evidence="7">MFS transporter</fullName>
    </recommendedName>
</protein>
<feature type="transmembrane region" description="Helical" evidence="4">
    <location>
        <begin position="103"/>
        <end position="125"/>
    </location>
</feature>
<evidence type="ECO:0000256" key="4">
    <source>
        <dbReference type="SAM" id="Phobius"/>
    </source>
</evidence>
<sequence>MKTETRFFGWKVVQAGFVTAFFAWGIGFYGPPIFLQSLSQQHGWPIGLLSAAITVQFLTGAAVVSQLAGLHRRFGQVAVLRAGAALTAIGLLGWATAQQPWQLFLAVPLSAAGWAVTSGAALNAAVAPWFIHRRPMALGMAYNGASFGGLIMSPLWVALIGALGFSAAAGLVGAIFAVLLWWMAGRFFAPTPAAMGQQPDGEALSAGPAAPPIEAAPLTGNPWRDARFATLTAAASLALFAQIGLVAHLFSILVPMLGAGAAGLAMGGATGCAILGRMVVGRLLRPGASRRQAAALNGVVQAAGSALMLAGSFGSVPVMLAGCALFGLGIGNATSLPPLIAQRDFRAEDLPRAVALVTATGQAAYAFAPVTFGLLRFDSALLFLAAGALQLVAAALILARR</sequence>
<dbReference type="InterPro" id="IPR011701">
    <property type="entry name" value="MFS"/>
</dbReference>
<proteinExistence type="predicted"/>
<dbReference type="GO" id="GO:0022857">
    <property type="term" value="F:transmembrane transporter activity"/>
    <property type="evidence" value="ECO:0007669"/>
    <property type="project" value="InterPro"/>
</dbReference>
<evidence type="ECO:0008006" key="7">
    <source>
        <dbReference type="Google" id="ProtNLM"/>
    </source>
</evidence>
<evidence type="ECO:0000313" key="6">
    <source>
        <dbReference type="Proteomes" id="UP000188879"/>
    </source>
</evidence>
<comment type="caution">
    <text evidence="5">The sequence shown here is derived from an EMBL/GenBank/DDBJ whole genome shotgun (WGS) entry which is preliminary data.</text>
</comment>
<feature type="transmembrane region" description="Helical" evidence="4">
    <location>
        <begin position="42"/>
        <end position="65"/>
    </location>
</feature>
<evidence type="ECO:0000256" key="3">
    <source>
        <dbReference type="ARBA" id="ARBA00023136"/>
    </source>
</evidence>
<keyword evidence="3 4" id="KW-0472">Membrane</keyword>
<evidence type="ECO:0000256" key="2">
    <source>
        <dbReference type="ARBA" id="ARBA00022989"/>
    </source>
</evidence>
<feature type="transmembrane region" description="Helical" evidence="4">
    <location>
        <begin position="353"/>
        <end position="374"/>
    </location>
</feature>
<keyword evidence="1 4" id="KW-0812">Transmembrane</keyword>
<dbReference type="RefSeq" id="WP_076956475.1">
    <property type="nucleotide sequence ID" value="NZ_MLCO01000044.1"/>
</dbReference>
<dbReference type="Gene3D" id="1.20.1250.20">
    <property type="entry name" value="MFS general substrate transporter like domains"/>
    <property type="match status" value="1"/>
</dbReference>
<feature type="transmembrane region" description="Helical" evidence="4">
    <location>
        <begin position="380"/>
        <end position="399"/>
    </location>
</feature>
<feature type="transmembrane region" description="Helical" evidence="4">
    <location>
        <begin position="77"/>
        <end position="97"/>
    </location>
</feature>
<dbReference type="InterPro" id="IPR036259">
    <property type="entry name" value="MFS_trans_sf"/>
</dbReference>
<dbReference type="OrthoDB" id="7876195at2"/>
<dbReference type="PANTHER" id="PTHR11360">
    <property type="entry name" value="MONOCARBOXYLATE TRANSPORTER"/>
    <property type="match status" value="1"/>
</dbReference>
<accession>A0A1V2H631</accession>
<feature type="transmembrane region" description="Helical" evidence="4">
    <location>
        <begin position="163"/>
        <end position="182"/>
    </location>
</feature>
<name>A0A1V2H631_9PROT</name>
<reference evidence="5 6" key="1">
    <citation type="submission" date="2016-10" db="EMBL/GenBank/DDBJ databases">
        <title>Draft Genome sequence of Roseomonas sp. strain M3.</title>
        <authorList>
            <person name="Subhash Y."/>
            <person name="Lee S."/>
        </authorList>
    </citation>
    <scope>NUCLEOTIDE SEQUENCE [LARGE SCALE GENOMIC DNA]</scope>
    <source>
        <strain evidence="5 6">M3</strain>
    </source>
</reference>
<feature type="transmembrane region" description="Helical" evidence="4">
    <location>
        <begin position="12"/>
        <end position="30"/>
    </location>
</feature>
<feature type="transmembrane region" description="Helical" evidence="4">
    <location>
        <begin position="137"/>
        <end position="157"/>
    </location>
</feature>
<feature type="transmembrane region" description="Helical" evidence="4">
    <location>
        <begin position="256"/>
        <end position="280"/>
    </location>
</feature>
<gene>
    <name evidence="5" type="ORF">BKE38_06020</name>
</gene>
<keyword evidence="6" id="KW-1185">Reference proteome</keyword>
<organism evidence="5 6">
    <name type="scientific">Teichococcus deserti</name>
    <dbReference type="NCBI Taxonomy" id="1817963"/>
    <lineage>
        <taxon>Bacteria</taxon>
        <taxon>Pseudomonadati</taxon>
        <taxon>Pseudomonadota</taxon>
        <taxon>Alphaproteobacteria</taxon>
        <taxon>Acetobacterales</taxon>
        <taxon>Roseomonadaceae</taxon>
        <taxon>Roseomonas</taxon>
    </lineage>
</organism>
<evidence type="ECO:0000313" key="5">
    <source>
        <dbReference type="EMBL" id="ONG56369.1"/>
    </source>
</evidence>
<evidence type="ECO:0000256" key="1">
    <source>
        <dbReference type="ARBA" id="ARBA00022692"/>
    </source>
</evidence>
<feature type="transmembrane region" description="Helical" evidence="4">
    <location>
        <begin position="319"/>
        <end position="341"/>
    </location>
</feature>
<dbReference type="EMBL" id="MLCO01000044">
    <property type="protein sequence ID" value="ONG56369.1"/>
    <property type="molecule type" value="Genomic_DNA"/>
</dbReference>
<dbReference type="PANTHER" id="PTHR11360:SF290">
    <property type="entry name" value="MONOCARBOXYLATE MFS PERMEASE"/>
    <property type="match status" value="1"/>
</dbReference>
<feature type="transmembrane region" description="Helical" evidence="4">
    <location>
        <begin position="292"/>
        <end position="313"/>
    </location>
</feature>